<dbReference type="Gene3D" id="3.40.190.10">
    <property type="entry name" value="Periplasmic binding protein-like II"/>
    <property type="match status" value="2"/>
</dbReference>
<dbReference type="PANTHER" id="PTHR35936:SF25">
    <property type="entry name" value="ABC TRANSPORTER SUBSTRATE-BINDING PROTEIN"/>
    <property type="match status" value="1"/>
</dbReference>
<evidence type="ECO:0000259" key="6">
    <source>
        <dbReference type="SMART" id="SM00062"/>
    </source>
</evidence>
<gene>
    <name evidence="7" type="ORF">ORQ98_22255</name>
</gene>
<keyword evidence="8" id="KW-1185">Reference proteome</keyword>
<organism evidence="7 8">
    <name type="scientific">Spartinivicinus poritis</name>
    <dbReference type="NCBI Taxonomy" id="2994640"/>
    <lineage>
        <taxon>Bacteria</taxon>
        <taxon>Pseudomonadati</taxon>
        <taxon>Pseudomonadota</taxon>
        <taxon>Gammaproteobacteria</taxon>
        <taxon>Oceanospirillales</taxon>
        <taxon>Zooshikellaceae</taxon>
        <taxon>Spartinivicinus</taxon>
    </lineage>
</organism>
<protein>
    <submittedName>
        <fullName evidence="7">Transporter substrate-binding domain-containing protein</fullName>
    </submittedName>
</protein>
<evidence type="ECO:0000256" key="5">
    <source>
        <dbReference type="SAM" id="SignalP"/>
    </source>
</evidence>
<sequence length="258" mass="29528">MSIKRCCCVCSQLVVIGLFWFGNILESAAADSKLTVTCVSTVYEPFVIEQEGNIKGIDIDVVAAIGKRININFKFALKPWKRIGKRVKQGKEDCVIAYFKTPDREPYLYYTRMPIHITQYTLFVHKENRFTYSSLKDLYERSIAVNRGFKTTPAFALAVAEQKIRQVDVREDAQSFGLLKRKRIDAVLTNYHVGSYMVKQHGYDQIIPINPPLSSTPAYVVFAKKDHLNAIIPLFDSALFSILQDGTYQTIFSQYIHY</sequence>
<reference evidence="7 8" key="1">
    <citation type="submission" date="2022-11" db="EMBL/GenBank/DDBJ databases">
        <title>Spartinivicinus poritis sp. nov., isolated from scleractinian coral Porites lutea.</title>
        <authorList>
            <person name="Zhang G."/>
            <person name="Cai L."/>
            <person name="Wei Q."/>
        </authorList>
    </citation>
    <scope>NUCLEOTIDE SEQUENCE [LARGE SCALE GENOMIC DNA]</scope>
    <source>
        <strain evidence="7 8">A2-2</strain>
    </source>
</reference>
<feature type="domain" description="Solute-binding protein family 3/N-terminal" evidence="6">
    <location>
        <begin position="33"/>
        <end position="257"/>
    </location>
</feature>
<dbReference type="Pfam" id="PF00497">
    <property type="entry name" value="SBP_bac_3"/>
    <property type="match status" value="1"/>
</dbReference>
<evidence type="ECO:0000256" key="3">
    <source>
        <dbReference type="ARBA" id="ARBA00022729"/>
    </source>
</evidence>
<comment type="caution">
    <text evidence="7">The sequence shown here is derived from an EMBL/GenBank/DDBJ whole genome shotgun (WGS) entry which is preliminary data.</text>
</comment>
<feature type="signal peptide" evidence="5">
    <location>
        <begin position="1"/>
        <end position="29"/>
    </location>
</feature>
<evidence type="ECO:0000256" key="1">
    <source>
        <dbReference type="ARBA" id="ARBA00004196"/>
    </source>
</evidence>
<evidence type="ECO:0000313" key="7">
    <source>
        <dbReference type="EMBL" id="MDE1464691.1"/>
    </source>
</evidence>
<evidence type="ECO:0000256" key="4">
    <source>
        <dbReference type="RuleBase" id="RU003744"/>
    </source>
</evidence>
<feature type="chain" id="PRO_5046233300" evidence="5">
    <location>
        <begin position="30"/>
        <end position="258"/>
    </location>
</feature>
<dbReference type="PANTHER" id="PTHR35936">
    <property type="entry name" value="MEMBRANE-BOUND LYTIC MUREIN TRANSGLYCOSYLASE F"/>
    <property type="match status" value="1"/>
</dbReference>
<dbReference type="SUPFAM" id="SSF53850">
    <property type="entry name" value="Periplasmic binding protein-like II"/>
    <property type="match status" value="1"/>
</dbReference>
<evidence type="ECO:0000313" key="8">
    <source>
        <dbReference type="Proteomes" id="UP001528823"/>
    </source>
</evidence>
<dbReference type="SMART" id="SM00062">
    <property type="entry name" value="PBPb"/>
    <property type="match status" value="1"/>
</dbReference>
<name>A0ABT5UE95_9GAMM</name>
<dbReference type="Proteomes" id="UP001528823">
    <property type="component" value="Unassembled WGS sequence"/>
</dbReference>
<proteinExistence type="inferred from homology"/>
<dbReference type="InterPro" id="IPR001638">
    <property type="entry name" value="Solute-binding_3/MltF_N"/>
</dbReference>
<dbReference type="EMBL" id="JAPMOU010000040">
    <property type="protein sequence ID" value="MDE1464691.1"/>
    <property type="molecule type" value="Genomic_DNA"/>
</dbReference>
<accession>A0ABT5UE95</accession>
<dbReference type="RefSeq" id="WP_274691017.1">
    <property type="nucleotide sequence ID" value="NZ_JAPMOU010000040.1"/>
</dbReference>
<dbReference type="InterPro" id="IPR018313">
    <property type="entry name" value="SBP_3_CS"/>
</dbReference>
<dbReference type="PROSITE" id="PS01039">
    <property type="entry name" value="SBP_BACTERIAL_3"/>
    <property type="match status" value="1"/>
</dbReference>
<keyword evidence="3 5" id="KW-0732">Signal</keyword>
<evidence type="ECO:0000256" key="2">
    <source>
        <dbReference type="ARBA" id="ARBA00010333"/>
    </source>
</evidence>
<comment type="similarity">
    <text evidence="2 4">Belongs to the bacterial solute-binding protein 3 family.</text>
</comment>
<comment type="subcellular location">
    <subcellularLocation>
        <location evidence="1">Cell envelope</location>
    </subcellularLocation>
</comment>